<evidence type="ECO:0000313" key="2">
    <source>
        <dbReference type="Proteomes" id="UP000587527"/>
    </source>
</evidence>
<evidence type="ECO:0000313" key="1">
    <source>
        <dbReference type="EMBL" id="MBB5868885.1"/>
    </source>
</evidence>
<sequence length="307" mass="33087">MESPRIEDRVWRELPGAARRALETGLSPTELQSLLLSVTRTRAREVNASRLVQRWGSDRFVRPAPTDPRRLARVEARLWELLPEVYAGVELAPVVPLGTCSALGPVDQHRIVSTVRGTEVLSDPTNALAVEAAVRRGAGAAGQIDLAASHRVLRAQTFGPGASQHFRLFALVSTARDTGSGRTESRLLVEHIGFWQRVLADLLPGHPSRITVTAFSPLLTERVHDTVLPAVADGPVPVVPDQDRTQGAGYYAGAAIGLRAEHDGRTVDLGDGGLTTWTAQLLADAKERCLISCISTERLTALTTPST</sequence>
<protein>
    <submittedName>
        <fullName evidence="1">Uncharacterized protein</fullName>
    </submittedName>
</protein>
<dbReference type="Proteomes" id="UP000587527">
    <property type="component" value="Unassembled WGS sequence"/>
</dbReference>
<gene>
    <name evidence="1" type="ORF">F4553_002264</name>
</gene>
<dbReference type="RefSeq" id="WP_184835145.1">
    <property type="nucleotide sequence ID" value="NZ_JACHMN010000002.1"/>
</dbReference>
<organism evidence="1 2">
    <name type="scientific">Allocatelliglobosispora scoriae</name>
    <dbReference type="NCBI Taxonomy" id="643052"/>
    <lineage>
        <taxon>Bacteria</taxon>
        <taxon>Bacillati</taxon>
        <taxon>Actinomycetota</taxon>
        <taxon>Actinomycetes</taxon>
        <taxon>Micromonosporales</taxon>
        <taxon>Micromonosporaceae</taxon>
        <taxon>Allocatelliglobosispora</taxon>
    </lineage>
</organism>
<comment type="caution">
    <text evidence="1">The sequence shown here is derived from an EMBL/GenBank/DDBJ whole genome shotgun (WGS) entry which is preliminary data.</text>
</comment>
<reference evidence="1 2" key="1">
    <citation type="submission" date="2020-08" db="EMBL/GenBank/DDBJ databases">
        <title>Sequencing the genomes of 1000 actinobacteria strains.</title>
        <authorList>
            <person name="Klenk H.-P."/>
        </authorList>
    </citation>
    <scope>NUCLEOTIDE SEQUENCE [LARGE SCALE GENOMIC DNA]</scope>
    <source>
        <strain evidence="1 2">DSM 45362</strain>
    </source>
</reference>
<accession>A0A841BMJ2</accession>
<dbReference type="EMBL" id="JACHMN010000002">
    <property type="protein sequence ID" value="MBB5868885.1"/>
    <property type="molecule type" value="Genomic_DNA"/>
</dbReference>
<name>A0A841BMJ2_9ACTN</name>
<keyword evidence="2" id="KW-1185">Reference proteome</keyword>
<proteinExistence type="predicted"/>
<dbReference type="AlphaFoldDB" id="A0A841BMJ2"/>